<dbReference type="Proteomes" id="UP000030758">
    <property type="component" value="Unassembled WGS sequence"/>
</dbReference>
<organism evidence="3">
    <name type="scientific">Trichuris suis</name>
    <name type="common">pig whipworm</name>
    <dbReference type="NCBI Taxonomy" id="68888"/>
    <lineage>
        <taxon>Eukaryota</taxon>
        <taxon>Metazoa</taxon>
        <taxon>Ecdysozoa</taxon>
        <taxon>Nematoda</taxon>
        <taxon>Enoplea</taxon>
        <taxon>Dorylaimia</taxon>
        <taxon>Trichinellida</taxon>
        <taxon>Trichuridae</taxon>
        <taxon>Trichuris</taxon>
    </lineage>
</organism>
<reference evidence="3 4" key="1">
    <citation type="journal article" date="2014" name="Nat. Genet.">
        <title>Genome and transcriptome of the porcine whipworm Trichuris suis.</title>
        <authorList>
            <person name="Jex A.R."/>
            <person name="Nejsum P."/>
            <person name="Schwarz E.M."/>
            <person name="Hu L."/>
            <person name="Young N.D."/>
            <person name="Hall R.S."/>
            <person name="Korhonen P.K."/>
            <person name="Liao S."/>
            <person name="Thamsborg S."/>
            <person name="Xia J."/>
            <person name="Xu P."/>
            <person name="Wang S."/>
            <person name="Scheerlinck J.P."/>
            <person name="Hofmann A."/>
            <person name="Sternberg P.W."/>
            <person name="Wang J."/>
            <person name="Gasser R.B."/>
        </authorList>
    </citation>
    <scope>NUCLEOTIDE SEQUENCE [LARGE SCALE GENOMIC DNA]</scope>
    <source>
        <strain evidence="3">DCEP-RM93F</strain>
        <strain evidence="2">DCEP-RM93M</strain>
    </source>
</reference>
<gene>
    <name evidence="2" type="ORF">M513_03232</name>
    <name evidence="3" type="ORF">M514_03232</name>
</gene>
<dbReference type="Proteomes" id="UP000030764">
    <property type="component" value="Unassembled WGS sequence"/>
</dbReference>
<feature type="signal peptide" evidence="1">
    <location>
        <begin position="1"/>
        <end position="16"/>
    </location>
</feature>
<keyword evidence="4" id="KW-1185">Reference proteome</keyword>
<evidence type="ECO:0000313" key="3">
    <source>
        <dbReference type="EMBL" id="KFD61761.1"/>
    </source>
</evidence>
<dbReference type="EMBL" id="KL363197">
    <property type="protein sequence ID" value="KFD55793.1"/>
    <property type="molecule type" value="Genomic_DNA"/>
</dbReference>
<dbReference type="AlphaFoldDB" id="A0A085MX15"/>
<evidence type="ECO:0000313" key="2">
    <source>
        <dbReference type="EMBL" id="KFD55793.1"/>
    </source>
</evidence>
<accession>A0A085MX15</accession>
<evidence type="ECO:0000313" key="4">
    <source>
        <dbReference type="Proteomes" id="UP000030764"/>
    </source>
</evidence>
<evidence type="ECO:0008006" key="5">
    <source>
        <dbReference type="Google" id="ProtNLM"/>
    </source>
</evidence>
<protein>
    <recommendedName>
        <fullName evidence="5">C2H2-type domain-containing protein</fullName>
    </recommendedName>
</protein>
<sequence>MHFKIALFSKLGCARCFVLLEHLRGHCKPLFLQALFSTIGTAIDALPTSTKVLRTVSIETILPGTKVTFARTMLPPFSTHRLGSSHGSTSTLFTSASDPVIGKAFNYSETIGVQHSYRNLQIQSPLHQCLSILQGCIVAKDVIRLSTITDALMYSPVVSLGSNILAALLVHLSPGSIELFYGILVMVQATDMSSDGSLMTYYFAVFGL</sequence>
<keyword evidence="1" id="KW-0732">Signal</keyword>
<feature type="chain" id="PRO_5007379402" description="C2H2-type domain-containing protein" evidence="1">
    <location>
        <begin position="17"/>
        <end position="208"/>
    </location>
</feature>
<dbReference type="EMBL" id="KL367612">
    <property type="protein sequence ID" value="KFD61761.1"/>
    <property type="molecule type" value="Genomic_DNA"/>
</dbReference>
<name>A0A085MX15_9BILA</name>
<proteinExistence type="predicted"/>
<evidence type="ECO:0000256" key="1">
    <source>
        <dbReference type="SAM" id="SignalP"/>
    </source>
</evidence>